<dbReference type="Proteomes" id="UP000652219">
    <property type="component" value="Unassembled WGS sequence"/>
</dbReference>
<evidence type="ECO:0000313" key="2">
    <source>
        <dbReference type="EMBL" id="KAF6803642.1"/>
    </source>
</evidence>
<evidence type="ECO:0000259" key="1">
    <source>
        <dbReference type="Pfam" id="PF20183"/>
    </source>
</evidence>
<reference evidence="2 3" key="1">
    <citation type="journal article" date="2020" name="Phytopathology">
        <title>Genome Sequence Resources of Colletotrichum truncatum, C. plurivorum, C. musicola, and C. sojae: Four Species Pathogenic to Soybean (Glycine max).</title>
        <authorList>
            <person name="Rogerio F."/>
            <person name="Boufleur T.R."/>
            <person name="Ciampi-Guillardi M."/>
            <person name="Sukno S.A."/>
            <person name="Thon M.R."/>
            <person name="Massola Junior N.S."/>
            <person name="Baroncelli R."/>
        </authorList>
    </citation>
    <scope>NUCLEOTIDE SEQUENCE [LARGE SCALE GENOMIC DNA]</scope>
    <source>
        <strain evidence="2 3">LFN0009</strain>
    </source>
</reference>
<dbReference type="Pfam" id="PF20183">
    <property type="entry name" value="DUF6546"/>
    <property type="match status" value="1"/>
</dbReference>
<dbReference type="EMBL" id="WIGN01000232">
    <property type="protein sequence ID" value="KAF6803642.1"/>
    <property type="molecule type" value="Genomic_DNA"/>
</dbReference>
<dbReference type="AlphaFoldDB" id="A0A8H6MNT4"/>
<organism evidence="2 3">
    <name type="scientific">Colletotrichum sojae</name>
    <dbReference type="NCBI Taxonomy" id="2175907"/>
    <lineage>
        <taxon>Eukaryota</taxon>
        <taxon>Fungi</taxon>
        <taxon>Dikarya</taxon>
        <taxon>Ascomycota</taxon>
        <taxon>Pezizomycotina</taxon>
        <taxon>Sordariomycetes</taxon>
        <taxon>Hypocreomycetidae</taxon>
        <taxon>Glomerellales</taxon>
        <taxon>Glomerellaceae</taxon>
        <taxon>Colletotrichum</taxon>
        <taxon>Colletotrichum orchidearum species complex</taxon>
    </lineage>
</organism>
<keyword evidence="3" id="KW-1185">Reference proteome</keyword>
<comment type="caution">
    <text evidence="2">The sequence shown here is derived from an EMBL/GenBank/DDBJ whole genome shotgun (WGS) entry which is preliminary data.</text>
</comment>
<accession>A0A8H6MNT4</accession>
<sequence length="502" mass="57007">MANNVSGPRVSILEPLLRRKRATAAELAQQQAVPKRRKISALAPSVDVFNPTKNTEAFPYWSRLVPEIRAMILERLPSSRGFGEHRIGDYACVSKEWKAWVESRTFASLNIDSLTQIRRLGEYVRGERASCVRNVHLYTDLMPYPDRQLAEDEECVNFNNRRFSERVKILFAMMSTWNSTSCVTLELSASSPTDLLTGAWLETHEEFNSDCILDTDYSGHTRERLLGNLLDLQDDENGTVCLSSVPAVKRLVVSRRHFRSLTARAITTITGHLPGLEEVVYEPWEFVNMAGQMDRDYAATKLLDHLPPSVKAVTLWETSRPMIHRDVLTTKLDLAEAEAAVRASFQLFSFSSAGMVDADRFFGLARINDTERPIWPELRSICLKSQCLSGLRGQKDVTLLLIDAAAAALRMPRLELMELWYASEGRGTIIRLDLRGDRAKLHVASTWHVHLVSVVRRLFGQVAWNRTHWDLDFSFEEIDPGSLMGGQYKICERLHSTVRCQL</sequence>
<protein>
    <recommendedName>
        <fullName evidence="1">DUF6546 domain-containing protein</fullName>
    </recommendedName>
</protein>
<name>A0A8H6MNT4_9PEZI</name>
<evidence type="ECO:0000313" key="3">
    <source>
        <dbReference type="Proteomes" id="UP000652219"/>
    </source>
</evidence>
<dbReference type="InterPro" id="IPR046676">
    <property type="entry name" value="DUF6546"/>
</dbReference>
<gene>
    <name evidence="2" type="ORF">CSOJ01_10773</name>
</gene>
<feature type="domain" description="DUF6546" evidence="1">
    <location>
        <begin position="306"/>
        <end position="482"/>
    </location>
</feature>
<proteinExistence type="predicted"/>